<dbReference type="STRING" id="1210063.GCA_001612665_04714"/>
<dbReference type="RefSeq" id="WP_132369724.1">
    <property type="nucleotide sequence ID" value="NZ_SMFR01000001.1"/>
</dbReference>
<sequence length="103" mass="12048">MEFKALCNMVQASYFDGVERIRRLPTESYIPTKCYSEVLDAYIADGWRVVYGYDGPDAGIDYNRTHLKRGKRILRFSWWPDEGGRVAGSKSDIEEISRYIRDR</sequence>
<dbReference type="EMBL" id="SMFR01000001">
    <property type="protein sequence ID" value="TCK00554.1"/>
    <property type="molecule type" value="Genomic_DNA"/>
</dbReference>
<dbReference type="OrthoDB" id="9156272at2"/>
<dbReference type="Proteomes" id="UP000294856">
    <property type="component" value="Unassembled WGS sequence"/>
</dbReference>
<name>A0A4R1FZ80_9NOCA</name>
<reference evidence="1 2" key="1">
    <citation type="submission" date="2019-03" db="EMBL/GenBank/DDBJ databases">
        <title>Genomic Encyclopedia of Type Strains, Phase IV (KMG-IV): sequencing the most valuable type-strain genomes for metagenomic binning, comparative biology and taxonomic classification.</title>
        <authorList>
            <person name="Goeker M."/>
        </authorList>
    </citation>
    <scope>NUCLEOTIDE SEQUENCE [LARGE SCALE GENOMIC DNA]</scope>
    <source>
        <strain evidence="1 2">DSM 44684</strain>
    </source>
</reference>
<protein>
    <submittedName>
        <fullName evidence="1">Uncharacterized protein</fullName>
    </submittedName>
</protein>
<accession>A0A4R1FZ80</accession>
<dbReference type="AlphaFoldDB" id="A0A4R1FZ80"/>
<proteinExistence type="predicted"/>
<evidence type="ECO:0000313" key="2">
    <source>
        <dbReference type="Proteomes" id="UP000294856"/>
    </source>
</evidence>
<evidence type="ECO:0000313" key="1">
    <source>
        <dbReference type="EMBL" id="TCK00554.1"/>
    </source>
</evidence>
<comment type="caution">
    <text evidence="1">The sequence shown here is derived from an EMBL/GenBank/DDBJ whole genome shotgun (WGS) entry which is preliminary data.</text>
</comment>
<organism evidence="1 2">
    <name type="scientific">Nocardia alba</name>
    <dbReference type="NCBI Taxonomy" id="225051"/>
    <lineage>
        <taxon>Bacteria</taxon>
        <taxon>Bacillati</taxon>
        <taxon>Actinomycetota</taxon>
        <taxon>Actinomycetes</taxon>
        <taxon>Mycobacteriales</taxon>
        <taxon>Nocardiaceae</taxon>
        <taxon>Nocardia</taxon>
    </lineage>
</organism>
<keyword evidence="2" id="KW-1185">Reference proteome</keyword>
<gene>
    <name evidence="1" type="ORF">DFR71_1557</name>
</gene>